<feature type="region of interest" description="Disordered" evidence="1">
    <location>
        <begin position="30"/>
        <end position="62"/>
    </location>
</feature>
<dbReference type="Proteomes" id="UP001178507">
    <property type="component" value="Unassembled WGS sequence"/>
</dbReference>
<dbReference type="EMBL" id="CAUJNA010001358">
    <property type="protein sequence ID" value="CAJ1386362.1"/>
    <property type="molecule type" value="Genomic_DNA"/>
</dbReference>
<evidence type="ECO:0000313" key="3">
    <source>
        <dbReference type="EMBL" id="CAJ1386362.1"/>
    </source>
</evidence>
<evidence type="ECO:0008006" key="5">
    <source>
        <dbReference type="Google" id="ProtNLM"/>
    </source>
</evidence>
<accession>A0AA36IFH2</accession>
<protein>
    <recommendedName>
        <fullName evidence="5">Secreted RxLR effector peptide protein</fullName>
    </recommendedName>
</protein>
<proteinExistence type="predicted"/>
<gene>
    <name evidence="3" type="ORF">EVOR1521_LOCUS12729</name>
</gene>
<keyword evidence="2" id="KW-0732">Signal</keyword>
<sequence>MARLVLLLLALVVSVHARRDVDSEATSLIQDSAARAPRSARHEASKTVEAKTEVSATSASNSSSWAAVMSLFQVKQQPQNQKELANFIAKNLVSF</sequence>
<reference evidence="3" key="1">
    <citation type="submission" date="2023-08" db="EMBL/GenBank/DDBJ databases">
        <authorList>
            <person name="Chen Y."/>
            <person name="Shah S."/>
            <person name="Dougan E. K."/>
            <person name="Thang M."/>
            <person name="Chan C."/>
        </authorList>
    </citation>
    <scope>NUCLEOTIDE SEQUENCE</scope>
</reference>
<keyword evidence="4" id="KW-1185">Reference proteome</keyword>
<evidence type="ECO:0000256" key="1">
    <source>
        <dbReference type="SAM" id="MobiDB-lite"/>
    </source>
</evidence>
<feature type="chain" id="PRO_5041424923" description="Secreted RxLR effector peptide protein" evidence="2">
    <location>
        <begin position="18"/>
        <end position="95"/>
    </location>
</feature>
<evidence type="ECO:0000256" key="2">
    <source>
        <dbReference type="SAM" id="SignalP"/>
    </source>
</evidence>
<feature type="signal peptide" evidence="2">
    <location>
        <begin position="1"/>
        <end position="17"/>
    </location>
</feature>
<evidence type="ECO:0000313" key="4">
    <source>
        <dbReference type="Proteomes" id="UP001178507"/>
    </source>
</evidence>
<name>A0AA36IFH2_9DINO</name>
<organism evidence="3 4">
    <name type="scientific">Effrenium voratum</name>
    <dbReference type="NCBI Taxonomy" id="2562239"/>
    <lineage>
        <taxon>Eukaryota</taxon>
        <taxon>Sar</taxon>
        <taxon>Alveolata</taxon>
        <taxon>Dinophyceae</taxon>
        <taxon>Suessiales</taxon>
        <taxon>Symbiodiniaceae</taxon>
        <taxon>Effrenium</taxon>
    </lineage>
</organism>
<feature type="compositionally biased region" description="Basic and acidic residues" evidence="1">
    <location>
        <begin position="40"/>
        <end position="52"/>
    </location>
</feature>
<comment type="caution">
    <text evidence="3">The sequence shown here is derived from an EMBL/GenBank/DDBJ whole genome shotgun (WGS) entry which is preliminary data.</text>
</comment>
<dbReference type="AlphaFoldDB" id="A0AA36IFH2"/>